<organism evidence="1 2">
    <name type="scientific">Sphingobium yanoikuyae</name>
    <name type="common">Sphingomonas yanoikuyae</name>
    <dbReference type="NCBI Taxonomy" id="13690"/>
    <lineage>
        <taxon>Bacteria</taxon>
        <taxon>Pseudomonadati</taxon>
        <taxon>Pseudomonadota</taxon>
        <taxon>Alphaproteobacteria</taxon>
        <taxon>Sphingomonadales</taxon>
        <taxon>Sphingomonadaceae</taxon>
        <taxon>Sphingobium</taxon>
    </lineage>
</organism>
<protein>
    <submittedName>
        <fullName evidence="1">Uncharacterized protein</fullName>
    </submittedName>
</protein>
<dbReference type="Proteomes" id="UP000464086">
    <property type="component" value="Chromosome"/>
</dbReference>
<sequence length="82" mass="9130">MIERSVINAFNQLDAATHSVEIRKQLHAKFLQRAIELAEIRFPENGALRCALGRIGASFIHEGKFCGDRPSDLRDVQAGDPI</sequence>
<dbReference type="AlphaFoldDB" id="A0A6P1GDR1"/>
<dbReference type="RefSeq" id="WP_048577492.1">
    <property type="nucleotide sequence ID" value="NZ_CP047218.1"/>
</dbReference>
<evidence type="ECO:0000313" key="2">
    <source>
        <dbReference type="Proteomes" id="UP000464086"/>
    </source>
</evidence>
<accession>A0A6P1GDR1</accession>
<name>A0A6P1GDR1_SPHYA</name>
<reference evidence="1 2" key="1">
    <citation type="submission" date="2019-12" db="EMBL/GenBank/DDBJ databases">
        <title>Functional and genomic insights into the Sphingobium yanoikuyae YC-JY1, a bacterium efficiently degrading bisphenol A.</title>
        <authorList>
            <person name="Jia Y."/>
            <person name="Li X."/>
            <person name="Wang J."/>
            <person name="Eltoukhy A."/>
            <person name="Lamraoui I."/>
            <person name="Yan Y."/>
        </authorList>
    </citation>
    <scope>NUCLEOTIDE SEQUENCE [LARGE SCALE GENOMIC DNA]</scope>
    <source>
        <strain evidence="1 2">YC-JY1</strain>
    </source>
</reference>
<evidence type="ECO:0000313" key="1">
    <source>
        <dbReference type="EMBL" id="QHD66637.1"/>
    </source>
</evidence>
<dbReference type="EMBL" id="CP047218">
    <property type="protein sequence ID" value="QHD66637.1"/>
    <property type="molecule type" value="Genomic_DNA"/>
</dbReference>
<gene>
    <name evidence="1" type="ORF">GS397_05885</name>
</gene>
<proteinExistence type="predicted"/>